<dbReference type="Gene3D" id="3.30.56.30">
    <property type="entry name" value="Signal recognition particle, SRP19-like subunit"/>
    <property type="match status" value="1"/>
</dbReference>
<evidence type="ECO:0000256" key="1">
    <source>
        <dbReference type="ARBA" id="ARBA00004496"/>
    </source>
</evidence>
<gene>
    <name evidence="7" type="ORF">KFE25_000400</name>
    <name evidence="6" type="ORF">PLUT1463_LOCUS12757</name>
</gene>
<dbReference type="OMA" id="EIHEVCA"/>
<keyword evidence="2" id="KW-0963">Cytoplasm</keyword>
<organism evidence="6">
    <name type="scientific">Diacronema lutheri</name>
    <name type="common">Unicellular marine alga</name>
    <name type="synonym">Monochrysis lutheri</name>
    <dbReference type="NCBI Taxonomy" id="2081491"/>
    <lineage>
        <taxon>Eukaryota</taxon>
        <taxon>Haptista</taxon>
        <taxon>Haptophyta</taxon>
        <taxon>Pavlovophyceae</taxon>
        <taxon>Pavlovales</taxon>
        <taxon>Pavlovaceae</taxon>
        <taxon>Diacronema</taxon>
    </lineage>
</organism>
<dbReference type="GO" id="GO:0006617">
    <property type="term" value="P:SRP-dependent cotranslational protein targeting to membrane, signal sequence recognition"/>
    <property type="evidence" value="ECO:0007669"/>
    <property type="project" value="TreeGrafter"/>
</dbReference>
<evidence type="ECO:0000313" key="6">
    <source>
        <dbReference type="EMBL" id="CAD8278440.1"/>
    </source>
</evidence>
<feature type="compositionally biased region" description="Basic residues" evidence="5">
    <location>
        <begin position="191"/>
        <end position="200"/>
    </location>
</feature>
<evidence type="ECO:0000256" key="3">
    <source>
        <dbReference type="ARBA" id="ARBA00023135"/>
    </source>
</evidence>
<evidence type="ECO:0000313" key="7">
    <source>
        <dbReference type="EMBL" id="KAG8467084.1"/>
    </source>
</evidence>
<protein>
    <submittedName>
        <fullName evidence="6">Uncharacterized protein</fullName>
    </submittedName>
</protein>
<evidence type="ECO:0000256" key="2">
    <source>
        <dbReference type="ARBA" id="ARBA00022490"/>
    </source>
</evidence>
<keyword evidence="4" id="KW-0687">Ribonucleoprotein</keyword>
<name>A0A7R9YP48_DIALT</name>
<dbReference type="EMBL" id="JAGTXO010000006">
    <property type="protein sequence ID" value="KAG8467084.1"/>
    <property type="molecule type" value="Genomic_DNA"/>
</dbReference>
<dbReference type="SUPFAM" id="SSF69695">
    <property type="entry name" value="SRP19"/>
    <property type="match status" value="1"/>
</dbReference>
<feature type="region of interest" description="Disordered" evidence="5">
    <location>
        <begin position="176"/>
        <end position="200"/>
    </location>
</feature>
<dbReference type="OrthoDB" id="2190947at2759"/>
<dbReference type="PANTHER" id="PTHR17453:SF0">
    <property type="entry name" value="SIGNAL RECOGNITION PARTICLE 19 KDA PROTEIN"/>
    <property type="match status" value="1"/>
</dbReference>
<accession>A0A7R9YP48</accession>
<dbReference type="InterPro" id="IPR036521">
    <property type="entry name" value="SRP19-like_sf"/>
</dbReference>
<proteinExistence type="predicted"/>
<reference evidence="6" key="1">
    <citation type="submission" date="2021-01" db="EMBL/GenBank/DDBJ databases">
        <authorList>
            <person name="Corre E."/>
            <person name="Pelletier E."/>
            <person name="Niang G."/>
            <person name="Scheremetjew M."/>
            <person name="Finn R."/>
            <person name="Kale V."/>
            <person name="Holt S."/>
            <person name="Cochrane G."/>
            <person name="Meng A."/>
            <person name="Brown T."/>
            <person name="Cohen L."/>
        </authorList>
    </citation>
    <scope>NUCLEOTIDE SEQUENCE</scope>
    <source>
        <strain evidence="6">RCC1537</strain>
    </source>
</reference>
<sequence>MEDQLRSGGGVLVELADDAPMADGPPADGEGEAYSYVGPGGKDKRAIIYPLYLNSKKTVQQGRKVPADIAVENPLAQEIHEVCAQLELRAVMEPIKTHPRDWGKFGRVRVELLDALTNEPLNAQVTTRKQLLREIARRIPRLQSRVNPPKQTHLTIQQQLGLEPIPAHLLAQMQAAHAGPMPPQAAPAPHRSGKKGRKKG</sequence>
<dbReference type="Proteomes" id="UP000751190">
    <property type="component" value="Unassembled WGS sequence"/>
</dbReference>
<dbReference type="AlphaFoldDB" id="A0A7R9YP48"/>
<dbReference type="Pfam" id="PF01922">
    <property type="entry name" value="SRP19"/>
    <property type="match status" value="1"/>
</dbReference>
<dbReference type="PANTHER" id="PTHR17453">
    <property type="entry name" value="SIGNAL RECOGNITION PARTICLE 19 KD PROTEIN"/>
    <property type="match status" value="1"/>
</dbReference>
<comment type="subcellular location">
    <subcellularLocation>
        <location evidence="1">Cytoplasm</location>
    </subcellularLocation>
</comment>
<dbReference type="GO" id="GO:0005786">
    <property type="term" value="C:signal recognition particle, endoplasmic reticulum targeting"/>
    <property type="evidence" value="ECO:0007669"/>
    <property type="project" value="UniProtKB-KW"/>
</dbReference>
<evidence type="ECO:0000256" key="4">
    <source>
        <dbReference type="ARBA" id="ARBA00023274"/>
    </source>
</evidence>
<dbReference type="EMBL" id="HBEB01019688">
    <property type="protein sequence ID" value="CAD8278440.1"/>
    <property type="molecule type" value="Transcribed_RNA"/>
</dbReference>
<dbReference type="InterPro" id="IPR002778">
    <property type="entry name" value="Signal_recog_particle_SRP19"/>
</dbReference>
<keyword evidence="3" id="KW-0733">Signal recognition particle</keyword>
<evidence type="ECO:0000313" key="8">
    <source>
        <dbReference type="Proteomes" id="UP000751190"/>
    </source>
</evidence>
<evidence type="ECO:0000256" key="5">
    <source>
        <dbReference type="SAM" id="MobiDB-lite"/>
    </source>
</evidence>
<reference evidence="7" key="2">
    <citation type="submission" date="2021-05" db="EMBL/GenBank/DDBJ databases">
        <title>The genome of the haptophyte Pavlova lutheri (Diacronema luteri, Pavlovales) - a model for lipid biosynthesis in eukaryotic algae.</title>
        <authorList>
            <person name="Hulatt C.J."/>
            <person name="Posewitz M.C."/>
        </authorList>
    </citation>
    <scope>NUCLEOTIDE SEQUENCE</scope>
    <source>
        <strain evidence="7">NIVA-4/92</strain>
    </source>
</reference>
<dbReference type="GO" id="GO:0008312">
    <property type="term" value="F:7S RNA binding"/>
    <property type="evidence" value="ECO:0007669"/>
    <property type="project" value="InterPro"/>
</dbReference>
<keyword evidence="8" id="KW-1185">Reference proteome</keyword>